<dbReference type="PROSITE" id="PS00107">
    <property type="entry name" value="PROTEIN_KINASE_ATP"/>
    <property type="match status" value="1"/>
</dbReference>
<reference evidence="7 8" key="1">
    <citation type="submission" date="2016-03" db="EMBL/GenBank/DDBJ databases">
        <title>Comparative genomics of the ectomycorrhizal sister species Rhizopogon vinicolor and Rhizopogon vesiculosus (Basidiomycota: Boletales) reveals a divergence of the mating type B locus.</title>
        <authorList>
            <person name="Mujic A.B."/>
            <person name="Kuo A."/>
            <person name="Tritt A."/>
            <person name="Lipzen A."/>
            <person name="Chen C."/>
            <person name="Johnson J."/>
            <person name="Sharma A."/>
            <person name="Barry K."/>
            <person name="Grigoriev I.V."/>
            <person name="Spatafora J.W."/>
        </authorList>
    </citation>
    <scope>NUCLEOTIDE SEQUENCE [LARGE SCALE GENOMIC DNA]</scope>
    <source>
        <strain evidence="7 8">AM-OR11-056</strain>
    </source>
</reference>
<feature type="region of interest" description="Disordered" evidence="5">
    <location>
        <begin position="289"/>
        <end position="312"/>
    </location>
</feature>
<evidence type="ECO:0000313" key="7">
    <source>
        <dbReference type="EMBL" id="OJA15499.1"/>
    </source>
</evidence>
<dbReference type="PANTHER" id="PTHR11909">
    <property type="entry name" value="CASEIN KINASE-RELATED"/>
    <property type="match status" value="1"/>
</dbReference>
<dbReference type="PROSITE" id="PS50011">
    <property type="entry name" value="PROTEIN_KINASE_DOM"/>
    <property type="match status" value="1"/>
</dbReference>
<dbReference type="GO" id="GO:0004674">
    <property type="term" value="F:protein serine/threonine kinase activity"/>
    <property type="evidence" value="ECO:0007669"/>
    <property type="project" value="UniProtKB-EC"/>
</dbReference>
<evidence type="ECO:0000313" key="8">
    <source>
        <dbReference type="Proteomes" id="UP000183567"/>
    </source>
</evidence>
<evidence type="ECO:0000256" key="1">
    <source>
        <dbReference type="ARBA" id="ARBA00012513"/>
    </source>
</evidence>
<dbReference type="InterPro" id="IPR000719">
    <property type="entry name" value="Prot_kinase_dom"/>
</dbReference>
<dbReference type="EMBL" id="LVVM01003094">
    <property type="protein sequence ID" value="OJA15499.1"/>
    <property type="molecule type" value="Genomic_DNA"/>
</dbReference>
<feature type="domain" description="Protein kinase" evidence="6">
    <location>
        <begin position="9"/>
        <end position="275"/>
    </location>
</feature>
<evidence type="ECO:0000256" key="5">
    <source>
        <dbReference type="SAM" id="MobiDB-lite"/>
    </source>
</evidence>
<dbReference type="InterPro" id="IPR008271">
    <property type="entry name" value="Ser/Thr_kinase_AS"/>
</dbReference>
<keyword evidence="3 4" id="KW-0067">ATP-binding</keyword>
<dbReference type="SUPFAM" id="SSF56112">
    <property type="entry name" value="Protein kinase-like (PK-like)"/>
    <property type="match status" value="1"/>
</dbReference>
<dbReference type="GO" id="GO:0005524">
    <property type="term" value="F:ATP binding"/>
    <property type="evidence" value="ECO:0007669"/>
    <property type="project" value="UniProtKB-UniRule"/>
</dbReference>
<evidence type="ECO:0000256" key="4">
    <source>
        <dbReference type="PROSITE-ProRule" id="PRU10141"/>
    </source>
</evidence>
<dbReference type="InterPro" id="IPR011009">
    <property type="entry name" value="Kinase-like_dom_sf"/>
</dbReference>
<dbReference type="Gene3D" id="1.10.510.10">
    <property type="entry name" value="Transferase(Phosphotransferase) domain 1"/>
    <property type="match status" value="1"/>
</dbReference>
<dbReference type="InterPro" id="IPR050235">
    <property type="entry name" value="CK1_Ser-Thr_kinase"/>
</dbReference>
<keyword evidence="8" id="KW-1185">Reference proteome</keyword>
<dbReference type="OrthoDB" id="6511923at2759"/>
<keyword evidence="2 4" id="KW-0547">Nucleotide-binding</keyword>
<evidence type="ECO:0000256" key="2">
    <source>
        <dbReference type="ARBA" id="ARBA00022741"/>
    </source>
</evidence>
<name>A0A1J8Q6A6_9AGAM</name>
<dbReference type="SMART" id="SM00220">
    <property type="entry name" value="S_TKc"/>
    <property type="match status" value="1"/>
</dbReference>
<accession>A0A1J8Q6A6</accession>
<dbReference type="STRING" id="180088.A0A1J8Q6A6"/>
<evidence type="ECO:0000259" key="6">
    <source>
        <dbReference type="PROSITE" id="PS50011"/>
    </source>
</evidence>
<protein>
    <recommendedName>
        <fullName evidence="1">non-specific serine/threonine protein kinase</fullName>
        <ecNumber evidence="1">2.7.11.1</ecNumber>
    </recommendedName>
</protein>
<dbReference type="EC" id="2.7.11.1" evidence="1"/>
<feature type="binding site" evidence="4">
    <location>
        <position position="39"/>
    </location>
    <ligand>
        <name>ATP</name>
        <dbReference type="ChEBI" id="CHEBI:30616"/>
    </ligand>
</feature>
<dbReference type="InterPro" id="IPR017441">
    <property type="entry name" value="Protein_kinase_ATP_BS"/>
</dbReference>
<comment type="caution">
    <text evidence="7">The sequence shown here is derived from an EMBL/GenBank/DDBJ whole genome shotgun (WGS) entry which is preliminary data.</text>
</comment>
<dbReference type="AlphaFoldDB" id="A0A1J8Q6A6"/>
<evidence type="ECO:0000256" key="3">
    <source>
        <dbReference type="ARBA" id="ARBA00022840"/>
    </source>
</evidence>
<gene>
    <name evidence="7" type="ORF">AZE42_08257</name>
</gene>
<dbReference type="Pfam" id="PF00069">
    <property type="entry name" value="Pkinase"/>
    <property type="match status" value="1"/>
</dbReference>
<sequence length="592" mass="66606">MVHPDVLVLKLGSLVGKGGFSQVFQAQNKMTGQVVAVKKSRVSLRVRRTLFQHEARVLLLLQGHPAIPLMYAIGRFQHFEYISMELLGPSIGDINGQDKGVRKRIAPQLAVQMLSALKYIHSHGLVHRDIKPDNILLHPTDHQYIRLIDFGLARQYRGVPVPVIGPNLEPNYVLGTLPYASLHAHRGLALTRRDDLESLAYTLFSILQGCLPWDKPHQRTSTSRGVRRQVLAKKLDWSGARLTEEYDAAFGQFLDEIRALEFNETLSYDHWELVFAGISERQGASLPYDFGAGDASDKPRESKPSPPPSSHIVQPGQLIYAQLLPRTTIEGYTIGQRDSSYWSDLSLSDESWPTVPLPAVVLEVRKDWRGKSVVKVAPITRRRTGESTIKFLRSDDKKSSEPDTAIVLGPGWPRDPAWCYSFMRLNSFLCDPDQHEIVPLHWKVAEDTLSAILSHLNTGLDTNTANLPPNEHSAIKRMEGLLDVYIKIHSLGPDTISHTVSGQVVDWESERGWFDQLNPILRRRALDGEFGWALTEYQQSDGTDEASLSDSYYGDDFTEWRDVQQELDPSINLGLVDYSRLDAQIPVISSIE</sequence>
<organism evidence="7 8">
    <name type="scientific">Rhizopogon vesiculosus</name>
    <dbReference type="NCBI Taxonomy" id="180088"/>
    <lineage>
        <taxon>Eukaryota</taxon>
        <taxon>Fungi</taxon>
        <taxon>Dikarya</taxon>
        <taxon>Basidiomycota</taxon>
        <taxon>Agaricomycotina</taxon>
        <taxon>Agaricomycetes</taxon>
        <taxon>Agaricomycetidae</taxon>
        <taxon>Boletales</taxon>
        <taxon>Suillineae</taxon>
        <taxon>Rhizopogonaceae</taxon>
        <taxon>Rhizopogon</taxon>
    </lineage>
</organism>
<dbReference type="Proteomes" id="UP000183567">
    <property type="component" value="Unassembled WGS sequence"/>
</dbReference>
<dbReference type="PROSITE" id="PS00108">
    <property type="entry name" value="PROTEIN_KINASE_ST"/>
    <property type="match status" value="1"/>
</dbReference>
<proteinExistence type="predicted"/>